<dbReference type="EMBL" id="PJRQ01000057">
    <property type="protein sequence ID" value="PLR05842.1"/>
    <property type="molecule type" value="Genomic_DNA"/>
</dbReference>
<reference evidence="6 9" key="2">
    <citation type="submission" date="2018-01" db="EMBL/GenBank/DDBJ databases">
        <title>Complete genome sequence of Caulobacter flavus RHGG3.</title>
        <authorList>
            <person name="Yang E."/>
        </authorList>
    </citation>
    <scope>NUCLEOTIDE SEQUENCE [LARGE SCALE GENOMIC DNA]</scope>
    <source>
        <strain evidence="6 9">RHGG3</strain>
    </source>
</reference>
<keyword evidence="9" id="KW-1185">Reference proteome</keyword>
<dbReference type="KEGG" id="cfh:C1707_16095"/>
<dbReference type="InterPro" id="IPR036388">
    <property type="entry name" value="WH-like_DNA-bd_sf"/>
</dbReference>
<dbReference type="PANTHER" id="PTHR43537">
    <property type="entry name" value="TRANSCRIPTIONAL REGULATOR, GNTR FAMILY"/>
    <property type="match status" value="1"/>
</dbReference>
<dbReference type="SMART" id="SM00895">
    <property type="entry name" value="FCD"/>
    <property type="match status" value="1"/>
</dbReference>
<dbReference type="InterPro" id="IPR008920">
    <property type="entry name" value="TF_FadR/GntR_C"/>
</dbReference>
<dbReference type="EMBL" id="CP026100">
    <property type="protein sequence ID" value="AYV47660.1"/>
    <property type="molecule type" value="Genomic_DNA"/>
</dbReference>
<dbReference type="CDD" id="cd07377">
    <property type="entry name" value="WHTH_GntR"/>
    <property type="match status" value="1"/>
</dbReference>
<dbReference type="Gene3D" id="1.20.120.530">
    <property type="entry name" value="GntR ligand-binding domain-like"/>
    <property type="match status" value="1"/>
</dbReference>
<gene>
    <name evidence="6" type="ORF">C1707_16095</name>
    <name evidence="7" type="ORF">CFHF_26885</name>
</gene>
<feature type="region of interest" description="Disordered" evidence="4">
    <location>
        <begin position="1"/>
        <end position="28"/>
    </location>
</feature>
<keyword evidence="1" id="KW-0805">Transcription regulation</keyword>
<feature type="compositionally biased region" description="Low complexity" evidence="4">
    <location>
        <begin position="12"/>
        <end position="28"/>
    </location>
</feature>
<dbReference type="Proteomes" id="UP000281192">
    <property type="component" value="Chromosome"/>
</dbReference>
<evidence type="ECO:0000259" key="5">
    <source>
        <dbReference type="PROSITE" id="PS50949"/>
    </source>
</evidence>
<dbReference type="GO" id="GO:0003700">
    <property type="term" value="F:DNA-binding transcription factor activity"/>
    <property type="evidence" value="ECO:0007669"/>
    <property type="project" value="InterPro"/>
</dbReference>
<dbReference type="Proteomes" id="UP000234483">
    <property type="component" value="Unassembled WGS sequence"/>
</dbReference>
<organism evidence="7 8">
    <name type="scientific">Caulobacter flavus</name>
    <dbReference type="NCBI Taxonomy" id="1679497"/>
    <lineage>
        <taxon>Bacteria</taxon>
        <taxon>Pseudomonadati</taxon>
        <taxon>Pseudomonadota</taxon>
        <taxon>Alphaproteobacteria</taxon>
        <taxon>Caulobacterales</taxon>
        <taxon>Caulobacteraceae</taxon>
        <taxon>Caulobacter</taxon>
    </lineage>
</organism>
<protein>
    <submittedName>
        <fullName evidence="7">GntR family transcriptional regulator</fullName>
    </submittedName>
</protein>
<dbReference type="InterPro" id="IPR036390">
    <property type="entry name" value="WH_DNA-bd_sf"/>
</dbReference>
<evidence type="ECO:0000313" key="7">
    <source>
        <dbReference type="EMBL" id="PLR05842.1"/>
    </source>
</evidence>
<evidence type="ECO:0000313" key="8">
    <source>
        <dbReference type="Proteomes" id="UP000234483"/>
    </source>
</evidence>
<reference evidence="7 8" key="1">
    <citation type="submission" date="2017-12" db="EMBL/GenBank/DDBJ databases">
        <title>The genome sequence of Caulobacter flavus CGMCC1 15093.</title>
        <authorList>
            <person name="Gao J."/>
            <person name="Mao X."/>
            <person name="Sun J."/>
        </authorList>
    </citation>
    <scope>NUCLEOTIDE SEQUENCE [LARGE SCALE GENOMIC DNA]</scope>
    <source>
        <strain evidence="7 8">CGMCC1 15093</strain>
    </source>
</reference>
<proteinExistence type="predicted"/>
<dbReference type="Pfam" id="PF07729">
    <property type="entry name" value="FCD"/>
    <property type="match status" value="1"/>
</dbReference>
<keyword evidence="2" id="KW-0238">DNA-binding</keyword>
<evidence type="ECO:0000256" key="1">
    <source>
        <dbReference type="ARBA" id="ARBA00023015"/>
    </source>
</evidence>
<keyword evidence="3" id="KW-0804">Transcription</keyword>
<evidence type="ECO:0000256" key="3">
    <source>
        <dbReference type="ARBA" id="ARBA00023163"/>
    </source>
</evidence>
<dbReference type="InterPro" id="IPR011711">
    <property type="entry name" value="GntR_C"/>
</dbReference>
<dbReference type="Pfam" id="PF00392">
    <property type="entry name" value="GntR"/>
    <property type="match status" value="1"/>
</dbReference>
<dbReference type="GO" id="GO:0003677">
    <property type="term" value="F:DNA binding"/>
    <property type="evidence" value="ECO:0007669"/>
    <property type="project" value="UniProtKB-KW"/>
</dbReference>
<evidence type="ECO:0000313" key="9">
    <source>
        <dbReference type="Proteomes" id="UP000281192"/>
    </source>
</evidence>
<dbReference type="SUPFAM" id="SSF46785">
    <property type="entry name" value="Winged helix' DNA-binding domain"/>
    <property type="match status" value="1"/>
</dbReference>
<dbReference type="PANTHER" id="PTHR43537:SF53">
    <property type="entry name" value="HTH-TYPE TRANSCRIPTIONAL REPRESSOR NANR"/>
    <property type="match status" value="1"/>
</dbReference>
<name>A0A2N5CKH0_9CAUL</name>
<dbReference type="InterPro" id="IPR000524">
    <property type="entry name" value="Tscrpt_reg_HTH_GntR"/>
</dbReference>
<dbReference type="OrthoDB" id="9789310at2"/>
<evidence type="ECO:0000313" key="6">
    <source>
        <dbReference type="EMBL" id="AYV47660.1"/>
    </source>
</evidence>
<evidence type="ECO:0000256" key="2">
    <source>
        <dbReference type="ARBA" id="ARBA00023125"/>
    </source>
</evidence>
<accession>A0A2N5CKH0</accession>
<dbReference type="PROSITE" id="PS50949">
    <property type="entry name" value="HTH_GNTR"/>
    <property type="match status" value="1"/>
</dbReference>
<feature type="domain" description="HTH gntR-type" evidence="5">
    <location>
        <begin position="42"/>
        <end position="109"/>
    </location>
</feature>
<dbReference type="AlphaFoldDB" id="A0A2N5CKH0"/>
<sequence length="262" mass="28298">MTQTPPAKPRQTAPKTAAGARKAGRGPARTDMAGIAAVDGAADVEQRIYQSVFDGVLNQRLPPGTKLPEPALCALFGVSRAVVRKVLQRLEHDHIVELRPNRGAVVAAPTPEETRKIFEARRALEAALVELAVQRHSGKDIEELHALLHQEEEAMANAYQPAWAQTARNFHLQVAALGGNPILLAYLTELISRCSLIVALYEPAGNAACEHEEHCDIVDAISKGDAKRAVAAMNAHLVGLEERICLERPSSVKTLAQMLNLA</sequence>
<evidence type="ECO:0000256" key="4">
    <source>
        <dbReference type="SAM" id="MobiDB-lite"/>
    </source>
</evidence>
<dbReference type="SMART" id="SM00345">
    <property type="entry name" value="HTH_GNTR"/>
    <property type="match status" value="1"/>
</dbReference>
<dbReference type="RefSeq" id="WP_101715974.1">
    <property type="nucleotide sequence ID" value="NZ_CP026100.1"/>
</dbReference>
<dbReference type="Gene3D" id="1.10.10.10">
    <property type="entry name" value="Winged helix-like DNA-binding domain superfamily/Winged helix DNA-binding domain"/>
    <property type="match status" value="1"/>
</dbReference>
<dbReference type="SUPFAM" id="SSF48008">
    <property type="entry name" value="GntR ligand-binding domain-like"/>
    <property type="match status" value="1"/>
</dbReference>